<dbReference type="AlphaFoldDB" id="K1PWX8"/>
<name>K1PWX8_MAGGI</name>
<dbReference type="GO" id="GO:0005044">
    <property type="term" value="F:scavenger receptor activity"/>
    <property type="evidence" value="ECO:0007669"/>
    <property type="project" value="InterPro"/>
</dbReference>
<dbReference type="PANTHER" id="PTHR24043">
    <property type="entry name" value="SCAVENGER RECEPTOR CLASS F"/>
    <property type="match status" value="1"/>
</dbReference>
<dbReference type="EMBL" id="JH822519">
    <property type="protein sequence ID" value="EKC20890.1"/>
    <property type="molecule type" value="Genomic_DNA"/>
</dbReference>
<dbReference type="HOGENOM" id="CLU_947471_0_0_1"/>
<organism evidence="3">
    <name type="scientific">Magallana gigas</name>
    <name type="common">Pacific oyster</name>
    <name type="synonym">Crassostrea gigas</name>
    <dbReference type="NCBI Taxonomy" id="29159"/>
    <lineage>
        <taxon>Eukaryota</taxon>
        <taxon>Metazoa</taxon>
        <taxon>Spiralia</taxon>
        <taxon>Lophotrochozoa</taxon>
        <taxon>Mollusca</taxon>
        <taxon>Bivalvia</taxon>
        <taxon>Autobranchia</taxon>
        <taxon>Pteriomorphia</taxon>
        <taxon>Ostreida</taxon>
        <taxon>Ostreoidea</taxon>
        <taxon>Ostreidae</taxon>
        <taxon>Magallana</taxon>
    </lineage>
</organism>
<dbReference type="SMART" id="SM00181">
    <property type="entry name" value="EGF"/>
    <property type="match status" value="4"/>
</dbReference>
<evidence type="ECO:0000256" key="1">
    <source>
        <dbReference type="ARBA" id="ARBA00022536"/>
    </source>
</evidence>
<dbReference type="InParanoid" id="K1PWX8"/>
<feature type="domain" description="EGF-like" evidence="2">
    <location>
        <begin position="157"/>
        <end position="193"/>
    </location>
</feature>
<dbReference type="InterPro" id="IPR000742">
    <property type="entry name" value="EGF"/>
</dbReference>
<reference evidence="3" key="1">
    <citation type="journal article" date="2012" name="Nature">
        <title>The oyster genome reveals stress adaptation and complexity of shell formation.</title>
        <authorList>
            <person name="Zhang G."/>
            <person name="Fang X."/>
            <person name="Guo X."/>
            <person name="Li L."/>
            <person name="Luo R."/>
            <person name="Xu F."/>
            <person name="Yang P."/>
            <person name="Zhang L."/>
            <person name="Wang X."/>
            <person name="Qi H."/>
            <person name="Xiong Z."/>
            <person name="Que H."/>
            <person name="Xie Y."/>
            <person name="Holland P.W."/>
            <person name="Paps J."/>
            <person name="Zhu Y."/>
            <person name="Wu F."/>
            <person name="Chen Y."/>
            <person name="Wang J."/>
            <person name="Peng C."/>
            <person name="Meng J."/>
            <person name="Yang L."/>
            <person name="Liu J."/>
            <person name="Wen B."/>
            <person name="Zhang N."/>
            <person name="Huang Z."/>
            <person name="Zhu Q."/>
            <person name="Feng Y."/>
            <person name="Mount A."/>
            <person name="Hedgecock D."/>
            <person name="Xu Z."/>
            <person name="Liu Y."/>
            <person name="Domazet-Loso T."/>
            <person name="Du Y."/>
            <person name="Sun X."/>
            <person name="Zhang S."/>
            <person name="Liu B."/>
            <person name="Cheng P."/>
            <person name="Jiang X."/>
            <person name="Li J."/>
            <person name="Fan D."/>
            <person name="Wang W."/>
            <person name="Fu W."/>
            <person name="Wang T."/>
            <person name="Wang B."/>
            <person name="Zhang J."/>
            <person name="Peng Z."/>
            <person name="Li Y."/>
            <person name="Li N."/>
            <person name="Wang J."/>
            <person name="Chen M."/>
            <person name="He Y."/>
            <person name="Tan F."/>
            <person name="Song X."/>
            <person name="Zheng Q."/>
            <person name="Huang R."/>
            <person name="Yang H."/>
            <person name="Du X."/>
            <person name="Chen L."/>
            <person name="Yang M."/>
            <person name="Gaffney P.M."/>
            <person name="Wang S."/>
            <person name="Luo L."/>
            <person name="She Z."/>
            <person name="Ming Y."/>
            <person name="Huang W."/>
            <person name="Zhang S."/>
            <person name="Huang B."/>
            <person name="Zhang Y."/>
            <person name="Qu T."/>
            <person name="Ni P."/>
            <person name="Miao G."/>
            <person name="Wang J."/>
            <person name="Wang Q."/>
            <person name="Steinberg C.E."/>
            <person name="Wang H."/>
            <person name="Li N."/>
            <person name="Qian L."/>
            <person name="Zhang G."/>
            <person name="Li Y."/>
            <person name="Yang H."/>
            <person name="Liu X."/>
            <person name="Wang J."/>
            <person name="Yin Y."/>
            <person name="Wang J."/>
        </authorList>
    </citation>
    <scope>NUCLEOTIDE SEQUENCE [LARGE SCALE GENOMIC DNA]</scope>
    <source>
        <strain evidence="3">05x7-T-G4-1.051#20</strain>
    </source>
</reference>
<accession>K1PWX8</accession>
<dbReference type="PANTHER" id="PTHR24043:SF8">
    <property type="entry name" value="EGF-LIKE DOMAIN-CONTAINING PROTEIN"/>
    <property type="match status" value="1"/>
</dbReference>
<keyword evidence="1" id="KW-0245">EGF-like domain</keyword>
<feature type="domain" description="EGF-like" evidence="2">
    <location>
        <begin position="110"/>
        <end position="146"/>
    </location>
</feature>
<feature type="domain" description="EGF-like" evidence="2">
    <location>
        <begin position="208"/>
        <end position="240"/>
    </location>
</feature>
<evidence type="ECO:0000313" key="3">
    <source>
        <dbReference type="EMBL" id="EKC20890.1"/>
    </source>
</evidence>
<proteinExistence type="predicted"/>
<evidence type="ECO:0000259" key="2">
    <source>
        <dbReference type="SMART" id="SM00181"/>
    </source>
</evidence>
<feature type="domain" description="EGF-like" evidence="2">
    <location>
        <begin position="63"/>
        <end position="99"/>
    </location>
</feature>
<gene>
    <name evidence="3" type="ORF">CGI_10005137</name>
</gene>
<protein>
    <submittedName>
        <fullName evidence="3">Multiple epidermal growth factor-like domains 10</fullName>
    </submittedName>
</protein>
<sequence length="294" mass="32462">MDGNELPPLNFSTTCTEYGRYVVFYNERLTGVKYPSGYELENVITELCEVTVHACTLGWYGQNCSKKCIGHCKDNSFCNHVTGMCDKGCDGGWTGELCNEECHYGTYGYNCVNNCSGHCRNDTPCNKQTGVCDKGCNPGYTGLDCKGTCTLGWYGQNCSKKCIGHCKDNSSCNHVTGMCDKGCDGGWTGKLCNDECGDGTYGYNCVNNCSSHCLNNTPCHKQTGNCERGCKQGYTNNDCKKSRDVCVRVLEPGILHRVTCQSSYFVRGVAGYFTVIQDYFSRYPTTIPLDFSYN</sequence>
<dbReference type="Gene3D" id="2.170.300.10">
    <property type="entry name" value="Tie2 ligand-binding domain superfamily"/>
    <property type="match status" value="1"/>
</dbReference>
<dbReference type="InterPro" id="IPR042635">
    <property type="entry name" value="MEGF10/SREC1/2-like"/>
</dbReference>